<organism evidence="2 3">
    <name type="scientific">Diaphorobacter ruginosibacter</name>
    <dbReference type="NCBI Taxonomy" id="1715720"/>
    <lineage>
        <taxon>Bacteria</taxon>
        <taxon>Pseudomonadati</taxon>
        <taxon>Pseudomonadota</taxon>
        <taxon>Betaproteobacteria</taxon>
        <taxon>Burkholderiales</taxon>
        <taxon>Comamonadaceae</taxon>
        <taxon>Diaphorobacter</taxon>
    </lineage>
</organism>
<dbReference type="InterPro" id="IPR013976">
    <property type="entry name" value="HDOD"/>
</dbReference>
<dbReference type="PANTHER" id="PTHR33525:SF3">
    <property type="entry name" value="RIBONUCLEASE Y"/>
    <property type="match status" value="1"/>
</dbReference>
<dbReference type="KEGG" id="drg:H9K76_12640"/>
<feature type="domain" description="HDOD" evidence="1">
    <location>
        <begin position="8"/>
        <end position="200"/>
    </location>
</feature>
<protein>
    <submittedName>
        <fullName evidence="2">HDOD domain-containing protein</fullName>
    </submittedName>
</protein>
<dbReference type="PANTHER" id="PTHR33525">
    <property type="match status" value="1"/>
</dbReference>
<proteinExistence type="predicted"/>
<dbReference type="Gene3D" id="1.10.3210.10">
    <property type="entry name" value="Hypothetical protein af1432"/>
    <property type="match status" value="1"/>
</dbReference>
<evidence type="ECO:0000313" key="2">
    <source>
        <dbReference type="EMBL" id="QNN59610.1"/>
    </source>
</evidence>
<dbReference type="PROSITE" id="PS51833">
    <property type="entry name" value="HDOD"/>
    <property type="match status" value="1"/>
</dbReference>
<dbReference type="Proteomes" id="UP000515811">
    <property type="component" value="Chromosome"/>
</dbReference>
<dbReference type="Pfam" id="PF08668">
    <property type="entry name" value="HDOD"/>
    <property type="match status" value="1"/>
</dbReference>
<gene>
    <name evidence="2" type="ORF">H9K76_12640</name>
</gene>
<dbReference type="SUPFAM" id="SSF109604">
    <property type="entry name" value="HD-domain/PDEase-like"/>
    <property type="match status" value="1"/>
</dbReference>
<accession>A0A7G9RVI5</accession>
<sequence>MQDQSLVVPSLPRTVALLMSELVAPQPQMARLSQLFGSDPGLTSILLQKANDARHGAHRMVFGVPEALALLPLPVLREVVTAAPVGTASRAVPGMNLQQFWRYSLNTARLARSLAGIVYLNPMVAYTAGLLHAVGELVIHRSEADRIHSLNALSGTFALTRAEFETRLFGFSYAQVGAGLVKRWQLPQILVEALCYQANPLDNDSYEPLAAVLHLAVWRSRAREAQLNERELAVTYPGEVGMTLGLDIDTVLQQDPINWKPSQDDE</sequence>
<keyword evidence="3" id="KW-1185">Reference proteome</keyword>
<name>A0A7G9RVI5_9BURK</name>
<dbReference type="InterPro" id="IPR052340">
    <property type="entry name" value="RNase_Y/CdgJ"/>
</dbReference>
<dbReference type="EMBL" id="CP060714">
    <property type="protein sequence ID" value="QNN59610.1"/>
    <property type="molecule type" value="Genomic_DNA"/>
</dbReference>
<evidence type="ECO:0000313" key="3">
    <source>
        <dbReference type="Proteomes" id="UP000515811"/>
    </source>
</evidence>
<dbReference type="AlphaFoldDB" id="A0A7G9RVI5"/>
<evidence type="ECO:0000259" key="1">
    <source>
        <dbReference type="PROSITE" id="PS51833"/>
    </source>
</evidence>
<reference evidence="2 3" key="1">
    <citation type="submission" date="2020-08" db="EMBL/GenBank/DDBJ databases">
        <title>Genome sequence of Diaphorobacter ruginosibacter DSM 27467T.</title>
        <authorList>
            <person name="Hyun D.-W."/>
            <person name="Bae J.-W."/>
        </authorList>
    </citation>
    <scope>NUCLEOTIDE SEQUENCE [LARGE SCALE GENOMIC DNA]</scope>
    <source>
        <strain evidence="2 3">DSM 27467</strain>
    </source>
</reference>